<organism evidence="1 2">
    <name type="scientific">Streptosporangium lutulentum</name>
    <dbReference type="NCBI Taxonomy" id="1461250"/>
    <lineage>
        <taxon>Bacteria</taxon>
        <taxon>Bacillati</taxon>
        <taxon>Actinomycetota</taxon>
        <taxon>Actinomycetes</taxon>
        <taxon>Streptosporangiales</taxon>
        <taxon>Streptosporangiaceae</taxon>
        <taxon>Streptosporangium</taxon>
    </lineage>
</organism>
<dbReference type="RefSeq" id="WP_307556832.1">
    <property type="nucleotide sequence ID" value="NZ_JAUSQU010000001.1"/>
</dbReference>
<reference evidence="1 2" key="1">
    <citation type="submission" date="2023-07" db="EMBL/GenBank/DDBJ databases">
        <title>Sequencing the genomes of 1000 actinobacteria strains.</title>
        <authorList>
            <person name="Klenk H.-P."/>
        </authorList>
    </citation>
    <scope>NUCLEOTIDE SEQUENCE [LARGE SCALE GENOMIC DNA]</scope>
    <source>
        <strain evidence="1 2">DSM 46740</strain>
    </source>
</reference>
<sequence>MRLSRARPGCASRAGGPAEIARDALSGIENVEADALDLDDLQSVFARRLLAPGRGVDILIGSAGVPAESAARYFRTGKAEQAAADRVFETSTTHI</sequence>
<evidence type="ECO:0000313" key="1">
    <source>
        <dbReference type="EMBL" id="MDP9842955.1"/>
    </source>
</evidence>
<name>A0ABT9Q875_9ACTN</name>
<dbReference type="Proteomes" id="UP001225356">
    <property type="component" value="Unassembled WGS sequence"/>
</dbReference>
<proteinExistence type="predicted"/>
<dbReference type="EMBL" id="JAUSQU010000001">
    <property type="protein sequence ID" value="MDP9842955.1"/>
    <property type="molecule type" value="Genomic_DNA"/>
</dbReference>
<keyword evidence="2" id="KW-1185">Reference proteome</keyword>
<evidence type="ECO:0000313" key="2">
    <source>
        <dbReference type="Proteomes" id="UP001225356"/>
    </source>
</evidence>
<comment type="caution">
    <text evidence="1">The sequence shown here is derived from an EMBL/GenBank/DDBJ whole genome shotgun (WGS) entry which is preliminary data.</text>
</comment>
<accession>A0ABT9Q875</accession>
<protein>
    <submittedName>
        <fullName evidence="1">NAD(P)-dependent dehydrogenase (Short-subunit alcohol dehydrogenase family)</fullName>
    </submittedName>
</protein>
<gene>
    <name evidence="1" type="ORF">J2853_002166</name>
</gene>